<protein>
    <submittedName>
        <fullName evidence="2">Lysophospholipase</fullName>
    </submittedName>
</protein>
<dbReference type="InterPro" id="IPR000073">
    <property type="entry name" value="AB_hydrolase_1"/>
</dbReference>
<dbReference type="AlphaFoldDB" id="A0AAC9PU28"/>
<sequence>MVSSSDVQYLERPGQGRLAFDVHGSGPLVLLVPGMGELRSTYRFLVPVLVDAGYTVATCDLRGHGESDASFAGYGDVDTAGDVEALLRELGSPAVIVGNSMAAGAAVIVAAEHPELVRGLVLVGPFVRDPAAGFVKKLLFRVLMARPWAVAAWKAFLPTLYTGAKPADFADYRAQVIASMKRPAHRRAFSITTRTDHAAAASSLARVTAPSLVVMGERDPDFPSPEAEADWIARELRGTAAVIPDAGHYPHAQQPAHTADVVIPFLAGLDSRA</sequence>
<dbReference type="InterPro" id="IPR000639">
    <property type="entry name" value="Epox_hydrolase-like"/>
</dbReference>
<reference evidence="3" key="1">
    <citation type="submission" date="2016-06" db="EMBL/GenBank/DDBJ databases">
        <title>Complete genome sequence of Actinoalloteichus fjordicus DSM 46855 (=ADI127-17), type strain of the new species Actinoalloteichus fjordicus.</title>
        <authorList>
            <person name="Ruckert C."/>
            <person name="Nouioui I."/>
            <person name="Willmese J."/>
            <person name="van Wezel G."/>
            <person name="Klenk H.-P."/>
            <person name="Kalinowski J."/>
            <person name="Zotchev S.B."/>
        </authorList>
    </citation>
    <scope>NUCLEOTIDE SEQUENCE [LARGE SCALE GENOMIC DNA]</scope>
    <source>
        <strain evidence="3">ADI127-7</strain>
    </source>
</reference>
<dbReference type="Pfam" id="PF12697">
    <property type="entry name" value="Abhydrolase_6"/>
    <property type="match status" value="1"/>
</dbReference>
<name>A0AAC9PU28_9PSEU</name>
<evidence type="ECO:0000313" key="2">
    <source>
        <dbReference type="EMBL" id="APU16687.1"/>
    </source>
</evidence>
<dbReference type="GO" id="GO:0003824">
    <property type="term" value="F:catalytic activity"/>
    <property type="evidence" value="ECO:0007669"/>
    <property type="project" value="InterPro"/>
</dbReference>
<gene>
    <name evidence="2" type="ORF">UA74_23345</name>
</gene>
<dbReference type="PRINTS" id="PR00111">
    <property type="entry name" value="ABHYDROLASE"/>
</dbReference>
<dbReference type="PANTHER" id="PTHR43194">
    <property type="entry name" value="HYDROLASE ALPHA/BETA FOLD FAMILY"/>
    <property type="match status" value="1"/>
</dbReference>
<evidence type="ECO:0000259" key="1">
    <source>
        <dbReference type="Pfam" id="PF12697"/>
    </source>
</evidence>
<dbReference type="PRINTS" id="PR00412">
    <property type="entry name" value="EPOXHYDRLASE"/>
</dbReference>
<feature type="domain" description="AB hydrolase-1" evidence="1">
    <location>
        <begin position="29"/>
        <end position="256"/>
    </location>
</feature>
<dbReference type="Gene3D" id="3.40.50.1820">
    <property type="entry name" value="alpha/beta hydrolase"/>
    <property type="match status" value="1"/>
</dbReference>
<keyword evidence="3" id="KW-1185">Reference proteome</keyword>
<dbReference type="KEGG" id="acad:UA74_23345"/>
<dbReference type="Proteomes" id="UP000185511">
    <property type="component" value="Chromosome"/>
</dbReference>
<dbReference type="SUPFAM" id="SSF53474">
    <property type="entry name" value="alpha/beta-Hydrolases"/>
    <property type="match status" value="1"/>
</dbReference>
<dbReference type="PANTHER" id="PTHR43194:SF2">
    <property type="entry name" value="PEROXISOMAL MEMBRANE PROTEIN LPX1"/>
    <property type="match status" value="1"/>
</dbReference>
<dbReference type="EMBL" id="CP016076">
    <property type="protein sequence ID" value="APU16687.1"/>
    <property type="molecule type" value="Genomic_DNA"/>
</dbReference>
<accession>A0AAC9PU28</accession>
<evidence type="ECO:0000313" key="3">
    <source>
        <dbReference type="Proteomes" id="UP000185511"/>
    </source>
</evidence>
<organism evidence="2 3">
    <name type="scientific">Actinoalloteichus fjordicus</name>
    <dbReference type="NCBI Taxonomy" id="1612552"/>
    <lineage>
        <taxon>Bacteria</taxon>
        <taxon>Bacillati</taxon>
        <taxon>Actinomycetota</taxon>
        <taxon>Actinomycetes</taxon>
        <taxon>Pseudonocardiales</taxon>
        <taxon>Pseudonocardiaceae</taxon>
        <taxon>Actinoalloteichus</taxon>
    </lineage>
</organism>
<dbReference type="InterPro" id="IPR050228">
    <property type="entry name" value="Carboxylesterase_BioH"/>
</dbReference>
<proteinExistence type="predicted"/>
<dbReference type="InterPro" id="IPR029058">
    <property type="entry name" value="AB_hydrolase_fold"/>
</dbReference>
<dbReference type="RefSeq" id="WP_075742187.1">
    <property type="nucleotide sequence ID" value="NZ_CP016076.1"/>
</dbReference>